<feature type="region of interest" description="Disordered" evidence="1">
    <location>
        <begin position="62"/>
        <end position="84"/>
    </location>
</feature>
<organism evidence="2 3">
    <name type="scientific">Pseudomonas cavernicola</name>
    <dbReference type="NCBI Taxonomy" id="2320866"/>
    <lineage>
        <taxon>Bacteria</taxon>
        <taxon>Pseudomonadati</taxon>
        <taxon>Pseudomonadota</taxon>
        <taxon>Gammaproteobacteria</taxon>
        <taxon>Pseudomonadales</taxon>
        <taxon>Pseudomonadaceae</taxon>
        <taxon>Pseudomonas</taxon>
    </lineage>
</organism>
<dbReference type="RefSeq" id="WP_119955243.1">
    <property type="nucleotide sequence ID" value="NZ_QYUR01000003.1"/>
</dbReference>
<dbReference type="Proteomes" id="UP000284021">
    <property type="component" value="Unassembled WGS sequence"/>
</dbReference>
<dbReference type="EMBL" id="QYUR01000003">
    <property type="protein sequence ID" value="RJG11111.1"/>
    <property type="molecule type" value="Genomic_DNA"/>
</dbReference>
<dbReference type="AlphaFoldDB" id="A0A418XF10"/>
<name>A0A418XF10_9PSED</name>
<proteinExistence type="predicted"/>
<gene>
    <name evidence="2" type="ORF">D3879_15740</name>
</gene>
<protein>
    <submittedName>
        <fullName evidence="2">Uncharacterized protein</fullName>
    </submittedName>
</protein>
<accession>A0A418XF10</accession>
<evidence type="ECO:0000313" key="2">
    <source>
        <dbReference type="EMBL" id="RJG11111.1"/>
    </source>
</evidence>
<sequence length="162" mass="18330">MSKSKIAEAIIQFLIKTFWPWFLENIWPLILKHIISVVTDSLDSLSNRINRFFADRMKKRSQNAAERAHEATEAAAAATTDSEREKHEAVAKVWREVAEQFRSENEALHAQVIELIARTQQSVQEDLRHTKPAIDDLAGTPSLIIGQSKAKLPALPYEQGTL</sequence>
<evidence type="ECO:0000256" key="1">
    <source>
        <dbReference type="SAM" id="MobiDB-lite"/>
    </source>
</evidence>
<dbReference type="OrthoDB" id="7042108at2"/>
<reference evidence="2 3" key="1">
    <citation type="submission" date="2018-09" db="EMBL/GenBank/DDBJ databases">
        <authorList>
            <person name="Zhu H."/>
        </authorList>
    </citation>
    <scope>NUCLEOTIDE SEQUENCE [LARGE SCALE GENOMIC DNA]</scope>
    <source>
        <strain evidence="2 3">K1S02-6</strain>
    </source>
</reference>
<comment type="caution">
    <text evidence="2">The sequence shown here is derived from an EMBL/GenBank/DDBJ whole genome shotgun (WGS) entry which is preliminary data.</text>
</comment>
<evidence type="ECO:0000313" key="3">
    <source>
        <dbReference type="Proteomes" id="UP000284021"/>
    </source>
</evidence>
<keyword evidence="3" id="KW-1185">Reference proteome</keyword>